<dbReference type="OrthoDB" id="434092at2759"/>
<keyword evidence="2 10" id="KW-0444">Lipid biosynthesis</keyword>
<evidence type="ECO:0000256" key="1">
    <source>
        <dbReference type="ARBA" id="ARBA00004141"/>
    </source>
</evidence>
<dbReference type="EMBL" id="KB300307">
    <property type="protein sequence ID" value="ELU06920.1"/>
    <property type="molecule type" value="Genomic_DNA"/>
</dbReference>
<dbReference type="GO" id="GO:0005789">
    <property type="term" value="C:endoplasmic reticulum membrane"/>
    <property type="evidence" value="ECO:0007669"/>
    <property type="project" value="TreeGrafter"/>
</dbReference>
<comment type="similarity">
    <text evidence="10">Belongs to the ELO family.</text>
</comment>
<dbReference type="GO" id="GO:0042761">
    <property type="term" value="P:very long-chain fatty acid biosynthetic process"/>
    <property type="evidence" value="ECO:0007669"/>
    <property type="project" value="TreeGrafter"/>
</dbReference>
<accession>R7UL04</accession>
<evidence type="ECO:0000256" key="9">
    <source>
        <dbReference type="ARBA" id="ARBA00023160"/>
    </source>
</evidence>
<keyword evidence="4 10" id="KW-0812">Transmembrane</keyword>
<dbReference type="Proteomes" id="UP000014760">
    <property type="component" value="Unassembled WGS sequence"/>
</dbReference>
<keyword evidence="3 10" id="KW-0808">Transferase</keyword>
<dbReference type="InterPro" id="IPR002076">
    <property type="entry name" value="ELO_fam"/>
</dbReference>
<comment type="subcellular location">
    <subcellularLocation>
        <location evidence="1">Membrane</location>
        <topology evidence="1">Multi-pass membrane protein</topology>
    </subcellularLocation>
</comment>
<dbReference type="FunCoup" id="R7UL04">
    <property type="interactions" value="398"/>
</dbReference>
<feature type="transmembrane region" description="Helical" evidence="10">
    <location>
        <begin position="35"/>
        <end position="55"/>
    </location>
</feature>
<dbReference type="GO" id="GO:0034625">
    <property type="term" value="P:fatty acid elongation, monounsaturated fatty acid"/>
    <property type="evidence" value="ECO:0007669"/>
    <property type="project" value="TreeGrafter"/>
</dbReference>
<dbReference type="STRING" id="283909.R7UL04"/>
<evidence type="ECO:0000256" key="2">
    <source>
        <dbReference type="ARBA" id="ARBA00022516"/>
    </source>
</evidence>
<feature type="transmembrane region" description="Helical" evidence="10">
    <location>
        <begin position="119"/>
        <end position="137"/>
    </location>
</feature>
<gene>
    <name evidence="11" type="ORF">CAPTEDRAFT_218353</name>
</gene>
<evidence type="ECO:0000256" key="7">
    <source>
        <dbReference type="ARBA" id="ARBA00023098"/>
    </source>
</evidence>
<dbReference type="GO" id="GO:0034626">
    <property type="term" value="P:fatty acid elongation, polyunsaturated fatty acid"/>
    <property type="evidence" value="ECO:0007669"/>
    <property type="project" value="TreeGrafter"/>
</dbReference>
<keyword evidence="5 10" id="KW-0276">Fatty acid metabolism</keyword>
<evidence type="ECO:0000313" key="13">
    <source>
        <dbReference type="Proteomes" id="UP000014760"/>
    </source>
</evidence>
<keyword evidence="9 10" id="KW-0275">Fatty acid biosynthesis</keyword>
<dbReference type="PANTHER" id="PTHR11157:SF69">
    <property type="entry name" value="ELONGATION OF VERY LONG CHAIN FATTY ACIDS PROTEIN 7"/>
    <property type="match status" value="1"/>
</dbReference>
<organism evidence="11">
    <name type="scientific">Capitella teleta</name>
    <name type="common">Polychaete worm</name>
    <dbReference type="NCBI Taxonomy" id="283909"/>
    <lineage>
        <taxon>Eukaryota</taxon>
        <taxon>Metazoa</taxon>
        <taxon>Spiralia</taxon>
        <taxon>Lophotrochozoa</taxon>
        <taxon>Annelida</taxon>
        <taxon>Polychaeta</taxon>
        <taxon>Sedentaria</taxon>
        <taxon>Scolecida</taxon>
        <taxon>Capitellidae</taxon>
        <taxon>Capitella</taxon>
    </lineage>
</organism>
<reference evidence="11 13" key="2">
    <citation type="journal article" date="2013" name="Nature">
        <title>Insights into bilaterian evolution from three spiralian genomes.</title>
        <authorList>
            <person name="Simakov O."/>
            <person name="Marletaz F."/>
            <person name="Cho S.J."/>
            <person name="Edsinger-Gonzales E."/>
            <person name="Havlak P."/>
            <person name="Hellsten U."/>
            <person name="Kuo D.H."/>
            <person name="Larsson T."/>
            <person name="Lv J."/>
            <person name="Arendt D."/>
            <person name="Savage R."/>
            <person name="Osoegawa K."/>
            <person name="de Jong P."/>
            <person name="Grimwood J."/>
            <person name="Chapman J.A."/>
            <person name="Shapiro H."/>
            <person name="Aerts A."/>
            <person name="Otillar R.P."/>
            <person name="Terry A.Y."/>
            <person name="Boore J.L."/>
            <person name="Grigoriev I.V."/>
            <person name="Lindberg D.R."/>
            <person name="Seaver E.C."/>
            <person name="Weisblat D.A."/>
            <person name="Putnam N.H."/>
            <person name="Rokhsar D.S."/>
        </authorList>
    </citation>
    <scope>NUCLEOTIDE SEQUENCE</scope>
    <source>
        <strain evidence="11 13">I ESC-2004</strain>
    </source>
</reference>
<evidence type="ECO:0000256" key="3">
    <source>
        <dbReference type="ARBA" id="ARBA00022679"/>
    </source>
</evidence>
<evidence type="ECO:0000256" key="10">
    <source>
        <dbReference type="RuleBase" id="RU361115"/>
    </source>
</evidence>
<proteinExistence type="inferred from homology"/>
<feature type="transmembrane region" description="Helical" evidence="10">
    <location>
        <begin position="173"/>
        <end position="195"/>
    </location>
</feature>
<dbReference type="GO" id="GO:0009922">
    <property type="term" value="F:fatty acid elongase activity"/>
    <property type="evidence" value="ECO:0007669"/>
    <property type="project" value="UniProtKB-EC"/>
</dbReference>
<evidence type="ECO:0000313" key="12">
    <source>
        <dbReference type="EnsemblMetazoa" id="CapteP218353"/>
    </source>
</evidence>
<keyword evidence="7 10" id="KW-0443">Lipid metabolism</keyword>
<dbReference type="GO" id="GO:0030148">
    <property type="term" value="P:sphingolipid biosynthetic process"/>
    <property type="evidence" value="ECO:0007669"/>
    <property type="project" value="TreeGrafter"/>
</dbReference>
<feature type="transmembrane region" description="Helical" evidence="10">
    <location>
        <begin position="67"/>
        <end position="86"/>
    </location>
</feature>
<dbReference type="PANTHER" id="PTHR11157">
    <property type="entry name" value="FATTY ACID ACYL TRANSFERASE-RELATED"/>
    <property type="match status" value="1"/>
</dbReference>
<dbReference type="InterPro" id="IPR030457">
    <property type="entry name" value="ELO_CS"/>
</dbReference>
<evidence type="ECO:0000313" key="11">
    <source>
        <dbReference type="EMBL" id="ELU06920.1"/>
    </source>
</evidence>
<dbReference type="AlphaFoldDB" id="R7UL04"/>
<comment type="catalytic activity">
    <reaction evidence="10">
        <text>a very-long-chain acyl-CoA + malonyl-CoA + H(+) = a very-long-chain 3-oxoacyl-CoA + CO2 + CoA</text>
        <dbReference type="Rhea" id="RHEA:32727"/>
        <dbReference type="ChEBI" id="CHEBI:15378"/>
        <dbReference type="ChEBI" id="CHEBI:16526"/>
        <dbReference type="ChEBI" id="CHEBI:57287"/>
        <dbReference type="ChEBI" id="CHEBI:57384"/>
        <dbReference type="ChEBI" id="CHEBI:90725"/>
        <dbReference type="ChEBI" id="CHEBI:90736"/>
        <dbReference type="EC" id="2.3.1.199"/>
    </reaction>
</comment>
<dbReference type="Pfam" id="PF01151">
    <property type="entry name" value="ELO"/>
    <property type="match status" value="1"/>
</dbReference>
<feature type="transmembrane region" description="Helical" evidence="10">
    <location>
        <begin position="144"/>
        <end position="161"/>
    </location>
</feature>
<keyword evidence="8 10" id="KW-0472">Membrane</keyword>
<dbReference type="OMA" id="ALGPFYM"/>
<dbReference type="EC" id="2.3.1.199" evidence="10"/>
<protein>
    <recommendedName>
        <fullName evidence="10">Elongation of very long chain fatty acids protein</fullName>
        <ecNumber evidence="10">2.3.1.199</ecNumber>
    </recommendedName>
    <alternativeName>
        <fullName evidence="10">Very-long-chain 3-oxoacyl-CoA synthase</fullName>
    </alternativeName>
</protein>
<feature type="transmembrane region" description="Helical" evidence="10">
    <location>
        <begin position="207"/>
        <end position="225"/>
    </location>
</feature>
<dbReference type="EnsemblMetazoa" id="CapteT218353">
    <property type="protein sequence ID" value="CapteP218353"/>
    <property type="gene ID" value="CapteG218353"/>
</dbReference>
<evidence type="ECO:0000256" key="8">
    <source>
        <dbReference type="ARBA" id="ARBA00023136"/>
    </source>
</evidence>
<feature type="transmembrane region" description="Helical" evidence="10">
    <location>
        <begin position="237"/>
        <end position="259"/>
    </location>
</feature>
<dbReference type="HOGENOM" id="CLU_048483_0_1_1"/>
<name>R7UL04_CAPTE</name>
<dbReference type="PROSITE" id="PS01188">
    <property type="entry name" value="ELO"/>
    <property type="match status" value="1"/>
</dbReference>
<sequence>MVPQLNSSWEAYEYYVINCSDPRTDSYPLLNREPWLTLAVIAAYLGFVVTGPAFMAKREALSLKPFLLAYNFFLVALSGFMFYEYLAVSFLSGYNYLCQPVDYTYATDELSLRMVRANYLFFLSKVIELADTVIFILRKKNNQVTFLHVYHHSGMVLNWYLAAKYSAVGQSFFVGMLNSFIHTLMYTYYGLAGLGPHMQRYLWWKRYMTRLQLIQFVFIISHTGYNKFFAKDCVYPWLFNSITFYYTWSIFMLFVNFYYHTYIRRPKNLKSTNGLAANKEPTNGVHRNISNGIKLRQVGKTVTNGGL</sequence>
<reference evidence="12" key="3">
    <citation type="submission" date="2015-06" db="UniProtKB">
        <authorList>
            <consortium name="EnsemblMetazoa"/>
        </authorList>
    </citation>
    <scope>IDENTIFICATION</scope>
</reference>
<dbReference type="GO" id="GO:0019367">
    <property type="term" value="P:fatty acid elongation, saturated fatty acid"/>
    <property type="evidence" value="ECO:0007669"/>
    <property type="project" value="TreeGrafter"/>
</dbReference>
<keyword evidence="13" id="KW-1185">Reference proteome</keyword>
<keyword evidence="6 10" id="KW-1133">Transmembrane helix</keyword>
<evidence type="ECO:0000256" key="5">
    <source>
        <dbReference type="ARBA" id="ARBA00022832"/>
    </source>
</evidence>
<evidence type="ECO:0000256" key="6">
    <source>
        <dbReference type="ARBA" id="ARBA00022989"/>
    </source>
</evidence>
<evidence type="ECO:0000256" key="4">
    <source>
        <dbReference type="ARBA" id="ARBA00022692"/>
    </source>
</evidence>
<reference evidence="13" key="1">
    <citation type="submission" date="2012-12" db="EMBL/GenBank/DDBJ databases">
        <authorList>
            <person name="Hellsten U."/>
            <person name="Grimwood J."/>
            <person name="Chapman J.A."/>
            <person name="Shapiro H."/>
            <person name="Aerts A."/>
            <person name="Otillar R.P."/>
            <person name="Terry A.Y."/>
            <person name="Boore J.L."/>
            <person name="Simakov O."/>
            <person name="Marletaz F."/>
            <person name="Cho S.-J."/>
            <person name="Edsinger-Gonzales E."/>
            <person name="Havlak P."/>
            <person name="Kuo D.-H."/>
            <person name="Larsson T."/>
            <person name="Lv J."/>
            <person name="Arendt D."/>
            <person name="Savage R."/>
            <person name="Osoegawa K."/>
            <person name="de Jong P."/>
            <person name="Lindberg D.R."/>
            <person name="Seaver E.C."/>
            <person name="Weisblat D.A."/>
            <person name="Putnam N.H."/>
            <person name="Grigoriev I.V."/>
            <person name="Rokhsar D.S."/>
        </authorList>
    </citation>
    <scope>NUCLEOTIDE SEQUENCE</scope>
    <source>
        <strain evidence="13">I ESC-2004</strain>
    </source>
</reference>
<dbReference type="EMBL" id="AMQN01007272">
    <property type="status" value="NOT_ANNOTATED_CDS"/>
    <property type="molecule type" value="Genomic_DNA"/>
</dbReference>